<feature type="non-terminal residue" evidence="5">
    <location>
        <position position="1"/>
    </location>
</feature>
<dbReference type="RefSeq" id="WP_163061969.1">
    <property type="nucleotide sequence ID" value="NZ_JAAGLI010000920.1"/>
</dbReference>
<reference evidence="5 6" key="1">
    <citation type="submission" date="2020-01" db="EMBL/GenBank/DDBJ databases">
        <title>Insect and environment-associated Actinomycetes.</title>
        <authorList>
            <person name="Currrie C."/>
            <person name="Chevrette M."/>
            <person name="Carlson C."/>
            <person name="Stubbendieck R."/>
            <person name="Wendt-Pienkowski E."/>
        </authorList>
    </citation>
    <scope>NUCLEOTIDE SEQUENCE [LARGE SCALE GENOMIC DNA]</scope>
    <source>
        <strain evidence="5 6">SID10258</strain>
    </source>
</reference>
<keyword evidence="2" id="KW-0238">DNA-binding</keyword>
<accession>A0A6L9QTZ7</accession>
<dbReference type="SUPFAM" id="SSF46894">
    <property type="entry name" value="C-terminal effector domain of the bipartite response regulators"/>
    <property type="match status" value="1"/>
</dbReference>
<dbReference type="AlphaFoldDB" id="A0A6L9QTZ7"/>
<dbReference type="PROSITE" id="PS00622">
    <property type="entry name" value="HTH_LUXR_1"/>
    <property type="match status" value="1"/>
</dbReference>
<dbReference type="PANTHER" id="PTHR44688:SF16">
    <property type="entry name" value="DNA-BINDING TRANSCRIPTIONAL ACTIVATOR DEVR_DOSR"/>
    <property type="match status" value="1"/>
</dbReference>
<dbReference type="Pfam" id="PF00196">
    <property type="entry name" value="GerE"/>
    <property type="match status" value="1"/>
</dbReference>
<dbReference type="EMBL" id="JAAGLI010000920">
    <property type="protein sequence ID" value="NEA27464.1"/>
    <property type="molecule type" value="Genomic_DNA"/>
</dbReference>
<dbReference type="Proteomes" id="UP000475532">
    <property type="component" value="Unassembled WGS sequence"/>
</dbReference>
<evidence type="ECO:0000259" key="4">
    <source>
        <dbReference type="PROSITE" id="PS50043"/>
    </source>
</evidence>
<dbReference type="PROSITE" id="PS50043">
    <property type="entry name" value="HTH_LUXR_2"/>
    <property type="match status" value="1"/>
</dbReference>
<name>A0A6L9QTZ7_9ACTN</name>
<dbReference type="Gene3D" id="1.10.10.10">
    <property type="entry name" value="Winged helix-like DNA-binding domain superfamily/Winged helix DNA-binding domain"/>
    <property type="match status" value="1"/>
</dbReference>
<proteinExistence type="predicted"/>
<feature type="domain" description="HTH luxR-type" evidence="4">
    <location>
        <begin position="116"/>
        <end position="181"/>
    </location>
</feature>
<dbReference type="GO" id="GO:0006355">
    <property type="term" value="P:regulation of DNA-templated transcription"/>
    <property type="evidence" value="ECO:0007669"/>
    <property type="project" value="InterPro"/>
</dbReference>
<dbReference type="PRINTS" id="PR00038">
    <property type="entry name" value="HTHLUXR"/>
</dbReference>
<keyword evidence="3" id="KW-0804">Transcription</keyword>
<dbReference type="InterPro" id="IPR016032">
    <property type="entry name" value="Sig_transdc_resp-reg_C-effctor"/>
</dbReference>
<evidence type="ECO:0000313" key="5">
    <source>
        <dbReference type="EMBL" id="NEA27464.1"/>
    </source>
</evidence>
<dbReference type="GO" id="GO:0003677">
    <property type="term" value="F:DNA binding"/>
    <property type="evidence" value="ECO:0007669"/>
    <property type="project" value="UniProtKB-KW"/>
</dbReference>
<organism evidence="5 6">
    <name type="scientific">Actinomadura bangladeshensis</name>
    <dbReference type="NCBI Taxonomy" id="453573"/>
    <lineage>
        <taxon>Bacteria</taxon>
        <taxon>Bacillati</taxon>
        <taxon>Actinomycetota</taxon>
        <taxon>Actinomycetes</taxon>
        <taxon>Streptosporangiales</taxon>
        <taxon>Thermomonosporaceae</taxon>
        <taxon>Actinomadura</taxon>
    </lineage>
</organism>
<dbReference type="CDD" id="cd06170">
    <property type="entry name" value="LuxR_C_like"/>
    <property type="match status" value="1"/>
</dbReference>
<evidence type="ECO:0000313" key="6">
    <source>
        <dbReference type="Proteomes" id="UP000475532"/>
    </source>
</evidence>
<gene>
    <name evidence="5" type="ORF">G3I70_33950</name>
</gene>
<dbReference type="InterPro" id="IPR036388">
    <property type="entry name" value="WH-like_DNA-bd_sf"/>
</dbReference>
<sequence length="184" mass="19400">RARALAAEGVERATELGLARPLGAALRAAGLVATSRSAITLLERAVDVLAGTPAALEHARALVCLGVALRQANRRQAARDPLRHGLSLAEALGCRPLADQARAELLATGARPRRTTITGRAALTPAERRVADLAAAGNTNRQIAQALFVTTKTIETHLTRIYRKLRVPGRSDLPAALETAHTPP</sequence>
<keyword evidence="1" id="KW-0805">Transcription regulation</keyword>
<evidence type="ECO:0000256" key="3">
    <source>
        <dbReference type="ARBA" id="ARBA00023163"/>
    </source>
</evidence>
<dbReference type="SMART" id="SM00421">
    <property type="entry name" value="HTH_LUXR"/>
    <property type="match status" value="1"/>
</dbReference>
<protein>
    <submittedName>
        <fullName evidence="5">Helix-turn-helix transcriptional regulator</fullName>
    </submittedName>
</protein>
<dbReference type="InterPro" id="IPR000792">
    <property type="entry name" value="Tscrpt_reg_LuxR_C"/>
</dbReference>
<evidence type="ECO:0000256" key="1">
    <source>
        <dbReference type="ARBA" id="ARBA00023015"/>
    </source>
</evidence>
<comment type="caution">
    <text evidence="5">The sequence shown here is derived from an EMBL/GenBank/DDBJ whole genome shotgun (WGS) entry which is preliminary data.</text>
</comment>
<evidence type="ECO:0000256" key="2">
    <source>
        <dbReference type="ARBA" id="ARBA00023125"/>
    </source>
</evidence>
<dbReference type="PANTHER" id="PTHR44688">
    <property type="entry name" value="DNA-BINDING TRANSCRIPTIONAL ACTIVATOR DEVR_DOSR"/>
    <property type="match status" value="1"/>
</dbReference>